<protein>
    <submittedName>
        <fullName evidence="7">ABC-2 type transporter</fullName>
    </submittedName>
</protein>
<feature type="transmembrane region" description="Helical" evidence="5">
    <location>
        <begin position="51"/>
        <end position="72"/>
    </location>
</feature>
<evidence type="ECO:0000256" key="4">
    <source>
        <dbReference type="ARBA" id="ARBA00023136"/>
    </source>
</evidence>
<dbReference type="InterPro" id="IPR013525">
    <property type="entry name" value="ABC2_TM"/>
</dbReference>
<comment type="subcellular location">
    <subcellularLocation>
        <location evidence="1">Membrane</location>
        <topology evidence="1">Multi-pass membrane protein</topology>
    </subcellularLocation>
</comment>
<feature type="domain" description="ABC-2 type transporter transmembrane" evidence="6">
    <location>
        <begin position="29"/>
        <end position="218"/>
    </location>
</feature>
<evidence type="ECO:0000256" key="5">
    <source>
        <dbReference type="SAM" id="Phobius"/>
    </source>
</evidence>
<evidence type="ECO:0000256" key="1">
    <source>
        <dbReference type="ARBA" id="ARBA00004141"/>
    </source>
</evidence>
<reference evidence="7" key="1">
    <citation type="submission" date="2009-01" db="EMBL/GenBank/DDBJ databases">
        <title>Complete sequence of Anaeromyxobacter dehalogenans 2CP-1.</title>
        <authorList>
            <consortium name="US DOE Joint Genome Institute"/>
            <person name="Lucas S."/>
            <person name="Copeland A."/>
            <person name="Lapidus A."/>
            <person name="Glavina del Rio T."/>
            <person name="Dalin E."/>
            <person name="Tice H."/>
            <person name="Bruce D."/>
            <person name="Goodwin L."/>
            <person name="Pitluck S."/>
            <person name="Saunders E."/>
            <person name="Brettin T."/>
            <person name="Detter J.C."/>
            <person name="Han C."/>
            <person name="Larimer F."/>
            <person name="Land M."/>
            <person name="Hauser L."/>
            <person name="Kyrpides N."/>
            <person name="Ovchinnikova G."/>
            <person name="Beliaev A.S."/>
            <person name="Richardson P."/>
        </authorList>
    </citation>
    <scope>NUCLEOTIDE SEQUENCE</scope>
    <source>
        <strain evidence="7">2CP-1</strain>
    </source>
</reference>
<dbReference type="GO" id="GO:0140359">
    <property type="term" value="F:ABC-type transporter activity"/>
    <property type="evidence" value="ECO:0007669"/>
    <property type="project" value="InterPro"/>
</dbReference>
<dbReference type="Pfam" id="PF01061">
    <property type="entry name" value="ABC2_membrane"/>
    <property type="match status" value="1"/>
</dbReference>
<evidence type="ECO:0000256" key="3">
    <source>
        <dbReference type="ARBA" id="ARBA00022989"/>
    </source>
</evidence>
<dbReference type="RefSeq" id="WP_015934502.1">
    <property type="nucleotide sequence ID" value="NC_011891.1"/>
</dbReference>
<evidence type="ECO:0000313" key="8">
    <source>
        <dbReference type="Proteomes" id="UP000007089"/>
    </source>
</evidence>
<feature type="transmembrane region" description="Helical" evidence="5">
    <location>
        <begin position="27"/>
        <end position="44"/>
    </location>
</feature>
<dbReference type="EMBL" id="CP001359">
    <property type="protein sequence ID" value="ACL66693.1"/>
    <property type="molecule type" value="Genomic_DNA"/>
</dbReference>
<evidence type="ECO:0000313" key="7">
    <source>
        <dbReference type="EMBL" id="ACL66693.1"/>
    </source>
</evidence>
<gene>
    <name evidence="7" type="ordered locus">A2cp1_3359</name>
</gene>
<dbReference type="AlphaFoldDB" id="B8JHI1"/>
<dbReference type="HOGENOM" id="CLU_089201_1_0_7"/>
<feature type="transmembrane region" description="Helical" evidence="5">
    <location>
        <begin position="147"/>
        <end position="168"/>
    </location>
</feature>
<evidence type="ECO:0000259" key="6">
    <source>
        <dbReference type="Pfam" id="PF01061"/>
    </source>
</evidence>
<keyword evidence="3 5" id="KW-1133">Transmembrane helix</keyword>
<dbReference type="Proteomes" id="UP000007089">
    <property type="component" value="Chromosome"/>
</dbReference>
<organism evidence="7 8">
    <name type="scientific">Anaeromyxobacter dehalogenans (strain ATCC BAA-258 / DSM 21875 / 2CP-1)</name>
    <dbReference type="NCBI Taxonomy" id="455488"/>
    <lineage>
        <taxon>Bacteria</taxon>
        <taxon>Pseudomonadati</taxon>
        <taxon>Myxococcota</taxon>
        <taxon>Myxococcia</taxon>
        <taxon>Myxococcales</taxon>
        <taxon>Cystobacterineae</taxon>
        <taxon>Anaeromyxobacteraceae</taxon>
        <taxon>Anaeromyxobacter</taxon>
    </lineage>
</organism>
<sequence length="270" mass="29262">MIASRVRRVSAVVLRQAYLLRGSPARILPLFAWVAIDVVLWGFISRYLNQVAASGLDFVPMLLGAVLLWDFFSRVMHGVTMAFFEDVWSRNFLNVFATPITTGEYVSGLVVSSVLTSTLGLAVMLGLATAAFGLSFVAYGLAIVPALLILFMFGIALGILGCAIVLRLGPAAEWLIWPIPAVLSPFVGVFYPIATLPRWMQAVSWLLAPSYVFEQLRALTAGRPVAWTALGQGALLAAGTIVLAGWAFVRVYRYAVRTGLLARYSAETVS</sequence>
<feature type="transmembrane region" description="Helical" evidence="5">
    <location>
        <begin position="175"/>
        <end position="194"/>
    </location>
</feature>
<keyword evidence="8" id="KW-1185">Reference proteome</keyword>
<name>B8JHI1_ANAD2</name>
<feature type="transmembrane region" description="Helical" evidence="5">
    <location>
        <begin position="119"/>
        <end position="141"/>
    </location>
</feature>
<dbReference type="GO" id="GO:0016020">
    <property type="term" value="C:membrane"/>
    <property type="evidence" value="ECO:0007669"/>
    <property type="project" value="UniProtKB-SubCell"/>
</dbReference>
<accession>B8JHI1</accession>
<dbReference type="KEGG" id="acp:A2cp1_3359"/>
<feature type="transmembrane region" description="Helical" evidence="5">
    <location>
        <begin position="92"/>
        <end position="112"/>
    </location>
</feature>
<proteinExistence type="predicted"/>
<evidence type="ECO:0000256" key="2">
    <source>
        <dbReference type="ARBA" id="ARBA00022692"/>
    </source>
</evidence>
<keyword evidence="2 5" id="KW-0812">Transmembrane</keyword>
<keyword evidence="4 5" id="KW-0472">Membrane</keyword>
<feature type="transmembrane region" description="Helical" evidence="5">
    <location>
        <begin position="225"/>
        <end position="249"/>
    </location>
</feature>